<evidence type="ECO:0000313" key="2">
    <source>
        <dbReference type="Proteomes" id="UP001050691"/>
    </source>
</evidence>
<comment type="caution">
    <text evidence="1">The sequence shown here is derived from an EMBL/GenBank/DDBJ whole genome shotgun (WGS) entry which is preliminary data.</text>
</comment>
<keyword evidence="2" id="KW-1185">Reference proteome</keyword>
<sequence>MTGHPKSIKNARDVLLRHPLSQLSDMRLVSACDIMVLEYQLLETLPTTEPDDPRCQAHLQEARTRMDQWFSIWDALVGKHYSIEHYMRQTLRIHKEYGFLTLHMAGMPRIITSADLDSVSDAERSNCIHVLSAAKEIARISVEEPSYRDGLRYSPTCFYSGVSFVGATLLRLGAALKGEEQTINRYTVELYRVLSDVPTCRFKFQFVSLLKEKGLIPEDSPGDEGKTLEN</sequence>
<gene>
    <name evidence="1" type="ORF">Clacol_000692</name>
</gene>
<dbReference type="AlphaFoldDB" id="A0AAV5A0F8"/>
<accession>A0AAV5A0F8</accession>
<name>A0AAV5A0F8_9AGAM</name>
<dbReference type="EMBL" id="BPWL01000001">
    <property type="protein sequence ID" value="GJJ06500.1"/>
    <property type="molecule type" value="Genomic_DNA"/>
</dbReference>
<dbReference type="Proteomes" id="UP001050691">
    <property type="component" value="Unassembled WGS sequence"/>
</dbReference>
<organism evidence="1 2">
    <name type="scientific">Clathrus columnatus</name>
    <dbReference type="NCBI Taxonomy" id="1419009"/>
    <lineage>
        <taxon>Eukaryota</taxon>
        <taxon>Fungi</taxon>
        <taxon>Dikarya</taxon>
        <taxon>Basidiomycota</taxon>
        <taxon>Agaricomycotina</taxon>
        <taxon>Agaricomycetes</taxon>
        <taxon>Phallomycetidae</taxon>
        <taxon>Phallales</taxon>
        <taxon>Clathraceae</taxon>
        <taxon>Clathrus</taxon>
    </lineage>
</organism>
<evidence type="ECO:0000313" key="1">
    <source>
        <dbReference type="EMBL" id="GJJ06500.1"/>
    </source>
</evidence>
<proteinExistence type="predicted"/>
<reference evidence="1" key="1">
    <citation type="submission" date="2021-10" db="EMBL/GenBank/DDBJ databases">
        <title>De novo Genome Assembly of Clathrus columnatus (Basidiomycota, Fungi) Using Illumina and Nanopore Sequence Data.</title>
        <authorList>
            <person name="Ogiso-Tanaka E."/>
            <person name="Itagaki H."/>
            <person name="Hosoya T."/>
            <person name="Hosaka K."/>
        </authorList>
    </citation>
    <scope>NUCLEOTIDE SEQUENCE</scope>
    <source>
        <strain evidence="1">MO-923</strain>
    </source>
</reference>
<protein>
    <submittedName>
        <fullName evidence="1">Uncharacterized protein</fullName>
    </submittedName>
</protein>